<dbReference type="AlphaFoldDB" id="A0A162XAP1"/>
<feature type="chain" id="PRO_5007840970" evidence="1">
    <location>
        <begin position="22"/>
        <end position="259"/>
    </location>
</feature>
<gene>
    <name evidence="2" type="ORF">AWE51_25955</name>
</gene>
<sequence length="259" mass="31008">MNKLLLSLLFILFVATTSAQKDYNIFRENENSKHQLGINKFYFVHHTFADSFFMTELYKQLSYDDMALILKQVYDGVTEKEKVNVEYKIDKPSDARIAYFFKEHEKNGKMFIMLTNFSNATRKFEHKPDSKDQLARWYFIKGEKLVYRKDLYSKKKESEKKKGETYELIDYYLFDDNLENDKFIKPLIDKLLNSNDKNTNKLYGYLYLSEFHLMNNDMKSSEIAIKNMEKFFEESTDIPKGYSLIVNMAKTEYEIMKRI</sequence>
<name>A0A162XAP1_9FLAO</name>
<dbReference type="EMBL" id="LQRT01000051">
    <property type="protein sequence ID" value="KZS38523.1"/>
    <property type="molecule type" value="Genomic_DNA"/>
</dbReference>
<comment type="caution">
    <text evidence="2">The sequence shown here is derived from an EMBL/GenBank/DDBJ whole genome shotgun (WGS) entry which is preliminary data.</text>
</comment>
<reference evidence="2 3" key="1">
    <citation type="submission" date="2016-01" db="EMBL/GenBank/DDBJ databases">
        <title>The draft genome sequence of Aquimarina sp. RZW4-3-2.</title>
        <authorList>
            <person name="Wang Y."/>
        </authorList>
    </citation>
    <scope>NUCLEOTIDE SEQUENCE [LARGE SCALE GENOMIC DNA]</scope>
    <source>
        <strain evidence="2 3">RZW4-3-2</strain>
    </source>
</reference>
<accession>A0A162XAP1</accession>
<keyword evidence="3" id="KW-1185">Reference proteome</keyword>
<proteinExistence type="predicted"/>
<evidence type="ECO:0000313" key="2">
    <source>
        <dbReference type="EMBL" id="KZS38523.1"/>
    </source>
</evidence>
<dbReference type="Proteomes" id="UP000076715">
    <property type="component" value="Unassembled WGS sequence"/>
</dbReference>
<organism evidence="2 3">
    <name type="scientific">Aquimarina aggregata</name>
    <dbReference type="NCBI Taxonomy" id="1642818"/>
    <lineage>
        <taxon>Bacteria</taxon>
        <taxon>Pseudomonadati</taxon>
        <taxon>Bacteroidota</taxon>
        <taxon>Flavobacteriia</taxon>
        <taxon>Flavobacteriales</taxon>
        <taxon>Flavobacteriaceae</taxon>
        <taxon>Aquimarina</taxon>
    </lineage>
</organism>
<evidence type="ECO:0000313" key="3">
    <source>
        <dbReference type="Proteomes" id="UP000076715"/>
    </source>
</evidence>
<dbReference type="OrthoDB" id="1433232at2"/>
<evidence type="ECO:0000256" key="1">
    <source>
        <dbReference type="SAM" id="SignalP"/>
    </source>
</evidence>
<feature type="signal peptide" evidence="1">
    <location>
        <begin position="1"/>
        <end position="21"/>
    </location>
</feature>
<protein>
    <submittedName>
        <fullName evidence="2">Uncharacterized protein</fullName>
    </submittedName>
</protein>
<dbReference type="RefSeq" id="WP_066319024.1">
    <property type="nucleotide sequence ID" value="NZ_LQRT01000051.1"/>
</dbReference>
<keyword evidence="1" id="KW-0732">Signal</keyword>